<organism evidence="11 12">
    <name type="scientific">Hondaea fermentalgiana</name>
    <dbReference type="NCBI Taxonomy" id="2315210"/>
    <lineage>
        <taxon>Eukaryota</taxon>
        <taxon>Sar</taxon>
        <taxon>Stramenopiles</taxon>
        <taxon>Bigyra</taxon>
        <taxon>Labyrinthulomycetes</taxon>
        <taxon>Thraustochytrida</taxon>
        <taxon>Thraustochytriidae</taxon>
        <taxon>Hondaea</taxon>
    </lineage>
</organism>
<comment type="similarity">
    <text evidence="1 9">Belongs to the protein prenyltransferase subunit beta family.</text>
</comment>
<dbReference type="InParanoid" id="A0A2R5GKG5"/>
<dbReference type="GO" id="GO:0005968">
    <property type="term" value="C:Rab-protein geranylgeranyltransferase complex"/>
    <property type="evidence" value="ECO:0007669"/>
    <property type="project" value="UniProtKB-UniRule"/>
</dbReference>
<dbReference type="Gene3D" id="1.50.10.20">
    <property type="match status" value="1"/>
</dbReference>
<dbReference type="PANTHER" id="PTHR11774:SF11">
    <property type="entry name" value="GERANYLGERANYL TRANSFERASE TYPE-2 SUBUNIT BETA"/>
    <property type="match status" value="1"/>
</dbReference>
<dbReference type="InterPro" id="IPR008930">
    <property type="entry name" value="Terpenoid_cyclase/PrenylTrfase"/>
</dbReference>
<dbReference type="OrthoDB" id="5428259at2759"/>
<sequence length="361" mass="39585">MAEAAEQALRARVGVLEAESAARGAEIDRLERELRKRDGDVDGFMREKHVAYVLDFWRKEKETKDTLEMLSIEHIRVQGVFWAFGSLQILSAQDKVNTEEIVAWALKCQDKTSAGFAGNVGHDTNVINTQFAVYVLAQCGALDKIDADAVAAYVAARQQPDGSFADEWSGEKDTRYTCCALFCLQILGRLEVVDLAGAVRYVLSCRNAADGGFGQVPHAESHAAFTYTALGALKVAGHELPADEADELAWWLAERQCDSGGLNGRPEKQADVCYSFWALTCLKMLGRIDWIDRDRLCKFILECQDEDAGGIADRPGNVSDLFHTFFGLCGLELLHSIATPAQISPVLALPMSVLPPHASLC</sequence>
<evidence type="ECO:0000256" key="1">
    <source>
        <dbReference type="ARBA" id="ARBA00010497"/>
    </source>
</evidence>
<evidence type="ECO:0000256" key="3">
    <source>
        <dbReference type="ARBA" id="ARBA00022602"/>
    </source>
</evidence>
<evidence type="ECO:0000313" key="12">
    <source>
        <dbReference type="Proteomes" id="UP000241890"/>
    </source>
</evidence>
<dbReference type="PANTHER" id="PTHR11774">
    <property type="entry name" value="GERANYLGERANYL TRANSFERASE TYPE BETA SUBUNIT"/>
    <property type="match status" value="1"/>
</dbReference>
<protein>
    <recommendedName>
        <fullName evidence="9">Geranylgeranyl transferase type-2 subunit beta</fullName>
        <ecNumber evidence="9">2.5.1.60</ecNumber>
    </recommendedName>
</protein>
<dbReference type="FunFam" id="1.50.10.20:FF:000012">
    <property type="entry name" value="Geranylgeranyl transferase type-2 subunit beta"/>
    <property type="match status" value="1"/>
</dbReference>
<evidence type="ECO:0000256" key="4">
    <source>
        <dbReference type="ARBA" id="ARBA00022679"/>
    </source>
</evidence>
<evidence type="ECO:0000259" key="10">
    <source>
        <dbReference type="Pfam" id="PF00432"/>
    </source>
</evidence>
<evidence type="ECO:0000256" key="8">
    <source>
        <dbReference type="ARBA" id="ARBA00047658"/>
    </source>
</evidence>
<dbReference type="SUPFAM" id="SSF48239">
    <property type="entry name" value="Terpenoid cyclases/Protein prenyltransferases"/>
    <property type="match status" value="1"/>
</dbReference>
<keyword evidence="6" id="KW-0677">Repeat</keyword>
<reference evidence="11 12" key="1">
    <citation type="submission" date="2017-12" db="EMBL/GenBank/DDBJ databases">
        <title>Sequencing, de novo assembly and annotation of complete genome of a new Thraustochytrid species, strain FCC1311.</title>
        <authorList>
            <person name="Sedici K."/>
            <person name="Godart F."/>
            <person name="Aiese Cigliano R."/>
            <person name="Sanseverino W."/>
            <person name="Barakat M."/>
            <person name="Ortet P."/>
            <person name="Marechal E."/>
            <person name="Cagnac O."/>
            <person name="Amato A."/>
        </authorList>
    </citation>
    <scope>NUCLEOTIDE SEQUENCE [LARGE SCALE GENOMIC DNA]</scope>
</reference>
<comment type="subunit">
    <text evidence="2">Heterodimer of an alpha and a beta subunit.</text>
</comment>
<keyword evidence="4 9" id="KW-0808">Transferase</keyword>
<keyword evidence="7 9" id="KW-0862">Zinc</keyword>
<keyword evidence="12" id="KW-1185">Reference proteome</keyword>
<comment type="cofactor">
    <cofactor evidence="9">
        <name>Zn(2+)</name>
        <dbReference type="ChEBI" id="CHEBI:29105"/>
    </cofactor>
    <text evidence="9">Binds 1 zinc ion per subunit.</text>
</comment>
<dbReference type="EMBL" id="BEYU01000040">
    <property type="protein sequence ID" value="GBG28364.1"/>
    <property type="molecule type" value="Genomic_DNA"/>
</dbReference>
<dbReference type="CDD" id="cd02894">
    <property type="entry name" value="GGTase-II"/>
    <property type="match status" value="1"/>
</dbReference>
<evidence type="ECO:0000256" key="9">
    <source>
        <dbReference type="RuleBase" id="RU365076"/>
    </source>
</evidence>
<evidence type="ECO:0000313" key="11">
    <source>
        <dbReference type="EMBL" id="GBG28364.1"/>
    </source>
</evidence>
<dbReference type="Proteomes" id="UP000241890">
    <property type="component" value="Unassembled WGS sequence"/>
</dbReference>
<dbReference type="GO" id="GO:0072657">
    <property type="term" value="P:protein localization to membrane"/>
    <property type="evidence" value="ECO:0007669"/>
    <property type="project" value="UniProtKB-ARBA"/>
</dbReference>
<proteinExistence type="inferred from homology"/>
<dbReference type="GO" id="GO:0004663">
    <property type="term" value="F:Rab geranylgeranyltransferase activity"/>
    <property type="evidence" value="ECO:0007669"/>
    <property type="project" value="UniProtKB-UniRule"/>
</dbReference>
<accession>A0A2R5GKG5</accession>
<comment type="caution">
    <text evidence="11">The sequence shown here is derived from an EMBL/GenBank/DDBJ whole genome shotgun (WGS) entry which is preliminary data.</text>
</comment>
<name>A0A2R5GKG5_9STRA</name>
<keyword evidence="5 9" id="KW-0479">Metal-binding</keyword>
<dbReference type="InterPro" id="IPR001330">
    <property type="entry name" value="Prenyltrans"/>
</dbReference>
<dbReference type="Pfam" id="PF00432">
    <property type="entry name" value="Prenyltrans"/>
    <property type="match status" value="1"/>
</dbReference>
<keyword evidence="3 9" id="KW-0637">Prenyltransferase</keyword>
<comment type="catalytic activity">
    <reaction evidence="8 9">
        <text>geranylgeranyl diphosphate + L-cysteinyl-[protein] = S-geranylgeranyl-L-cysteinyl-[protein] + diphosphate</text>
        <dbReference type="Rhea" id="RHEA:21240"/>
        <dbReference type="Rhea" id="RHEA-COMP:10131"/>
        <dbReference type="Rhea" id="RHEA-COMP:11537"/>
        <dbReference type="ChEBI" id="CHEBI:29950"/>
        <dbReference type="ChEBI" id="CHEBI:33019"/>
        <dbReference type="ChEBI" id="CHEBI:57533"/>
        <dbReference type="ChEBI" id="CHEBI:86021"/>
        <dbReference type="EC" id="2.5.1.60"/>
    </reaction>
</comment>
<evidence type="ECO:0000256" key="2">
    <source>
        <dbReference type="ARBA" id="ARBA00011355"/>
    </source>
</evidence>
<dbReference type="AlphaFoldDB" id="A0A2R5GKG5"/>
<dbReference type="GO" id="GO:0046872">
    <property type="term" value="F:metal ion binding"/>
    <property type="evidence" value="ECO:0007669"/>
    <property type="project" value="UniProtKB-KW"/>
</dbReference>
<dbReference type="EC" id="2.5.1.60" evidence="9"/>
<dbReference type="InterPro" id="IPR026873">
    <property type="entry name" value="Ptb1"/>
</dbReference>
<evidence type="ECO:0000256" key="5">
    <source>
        <dbReference type="ARBA" id="ARBA00022723"/>
    </source>
</evidence>
<gene>
    <name evidence="11" type="ORF">FCC1311_045872</name>
</gene>
<evidence type="ECO:0000256" key="7">
    <source>
        <dbReference type="ARBA" id="ARBA00022833"/>
    </source>
</evidence>
<evidence type="ECO:0000256" key="6">
    <source>
        <dbReference type="ARBA" id="ARBA00022737"/>
    </source>
</evidence>
<comment type="function">
    <text evidence="9">Catalyzes the transfer of a geranylgeranyl moiety from geranylgeranyl diphosphate to both cysteines of proteins with the C-terminal sequence -XXCC, -XCXC and -CCXX.</text>
</comment>
<feature type="domain" description="Prenyltransferase alpha-alpha toroid" evidence="10">
    <location>
        <begin position="44"/>
        <end position="347"/>
    </location>
</feature>
<dbReference type="InterPro" id="IPR045089">
    <property type="entry name" value="PGGT1B-like"/>
</dbReference>